<keyword evidence="6 10" id="KW-0819">tRNA processing</keyword>
<dbReference type="InterPro" id="IPR023032">
    <property type="entry name" value="tRNA_MAMT_biosynth_bifunc_MnmC"/>
</dbReference>
<dbReference type="Pfam" id="PF01266">
    <property type="entry name" value="DAO"/>
    <property type="match status" value="1"/>
</dbReference>
<dbReference type="EC" id="1.5.-.-" evidence="10"/>
<evidence type="ECO:0000313" key="14">
    <source>
        <dbReference type="Proteomes" id="UP000031166"/>
    </source>
</evidence>
<dbReference type="NCBIfam" id="NF033855">
    <property type="entry name" value="tRNA_MNMC2"/>
    <property type="match status" value="1"/>
</dbReference>
<keyword evidence="9 10" id="KW-0511">Multifunctional enzyme</keyword>
<evidence type="ECO:0000259" key="12">
    <source>
        <dbReference type="Pfam" id="PF05430"/>
    </source>
</evidence>
<dbReference type="InterPro" id="IPR047785">
    <property type="entry name" value="tRNA_MNMC2"/>
</dbReference>
<evidence type="ECO:0000256" key="1">
    <source>
        <dbReference type="ARBA" id="ARBA00022490"/>
    </source>
</evidence>
<dbReference type="Proteomes" id="UP000031166">
    <property type="component" value="Unassembled WGS sequence"/>
</dbReference>
<dbReference type="GO" id="GO:0005737">
    <property type="term" value="C:cytoplasm"/>
    <property type="evidence" value="ECO:0007669"/>
    <property type="project" value="UniProtKB-SubCell"/>
</dbReference>
<dbReference type="PANTHER" id="PTHR13847:SF283">
    <property type="entry name" value="TRNA 5-METHYLAMINOMETHYL-2-THIOURIDINE BIOSYNTHESIS BIFUNCTIONAL PROTEIN MNMC"/>
    <property type="match status" value="1"/>
</dbReference>
<sequence>MTPDDDASPLLTWTEEGEPRSGRFGDVYFSRDDGLAETRAVFLEGCGLPDAWRGRDHFTVAELGFGTGLNIAALLDLWRRTRPEGGRLHIFSVEGFPLTAAEAARALGAWPELAAATEALIANWPAATPGFHRVDLPDFDAVLDVGVGDAAWALEQWSGAADAWFLDGFSPALNPGMWSPEVMTLIAKRSAPGARLATFTVAGAVRRGLAEQGFVVEKRPGHGRKRERLEAHLPSAFEPPPPPRVAVIGAGIAGASVSRALKAQGVRAMVFEGERPGAGGSGFPAALVTPRLDAGDQGIAALHAQALERAGDLYSAIRGAITGHGVLQLPQAPRDAARFEKVARQPIWNDGDMVVLDEGAASAVACEATGQGGLLMKGAFALRPAAVLSNWLAEAEMRAERVTRLERFASRWRLIGENDAVLGEVDAVVLAAGWGSAALLDGFDQTPRLSPVRGQANWIDGDVTVQLMAWGGYAVPTGQGVLFGATHDRGDTDTAPREDDSARNLATLEARLPALAKRIAAAGAVQHRAAVRATTPDRLPVAGALDDGLYVLGGLGSRGFCVAPLLGDHIAALILGQPSPLPCDLAARVSPRRSSVLAEALASSSPTRAG</sequence>
<comment type="similarity">
    <text evidence="10">In the N-terminal section; belongs to the methyltransferase superfamily. tRNA (mnm(5)s(2)U34)-methyltransferase family.</text>
</comment>
<evidence type="ECO:0000256" key="5">
    <source>
        <dbReference type="ARBA" id="ARBA00022691"/>
    </source>
</evidence>
<evidence type="ECO:0000256" key="9">
    <source>
        <dbReference type="ARBA" id="ARBA00023268"/>
    </source>
</evidence>
<gene>
    <name evidence="10" type="primary">mnmC</name>
    <name evidence="13" type="ORF">RM53_09810</name>
</gene>
<dbReference type="HAMAP" id="MF_01102">
    <property type="entry name" value="MnmC"/>
    <property type="match status" value="1"/>
</dbReference>
<feature type="region of interest" description="FAD-dependent cmnm(5)s(2)U34 oxidoreductase" evidence="10">
    <location>
        <begin position="248"/>
        <end position="610"/>
    </location>
</feature>
<comment type="cofactor">
    <cofactor evidence="10">
        <name>FAD</name>
        <dbReference type="ChEBI" id="CHEBI:57692"/>
    </cofactor>
</comment>
<dbReference type="InterPro" id="IPR017610">
    <property type="entry name" value="tRNA_S-uridine_synth_MnmC_C"/>
</dbReference>
<dbReference type="EC" id="2.1.1.61" evidence="10"/>
<comment type="function">
    <text evidence="10">Catalyzes the last two steps in the biosynthesis of 5-methylaminomethyl-2-thiouridine (mnm(5)s(2)U) at the wobble position (U34) in tRNA. Catalyzes the FAD-dependent demodification of cmnm(5)s(2)U34 to nm(5)s(2)U34, followed by the transfer of a methyl group from S-adenosyl-L-methionine to nm(5)s(2)U34, to form mnm(5)s(2)U34.</text>
</comment>
<dbReference type="SUPFAM" id="SSF53335">
    <property type="entry name" value="S-adenosyl-L-methionine-dependent methyltransferases"/>
    <property type="match status" value="1"/>
</dbReference>
<dbReference type="AlphaFoldDB" id="A0A0B4DTJ3"/>
<accession>A0A0B4DTJ3</accession>
<dbReference type="SUPFAM" id="SSF54373">
    <property type="entry name" value="FAD-linked reductases, C-terminal domain"/>
    <property type="match status" value="1"/>
</dbReference>
<dbReference type="GO" id="GO:0016645">
    <property type="term" value="F:oxidoreductase activity, acting on the CH-NH group of donors"/>
    <property type="evidence" value="ECO:0007669"/>
    <property type="project" value="InterPro"/>
</dbReference>
<dbReference type="EMBL" id="JWSY01000016">
    <property type="protein sequence ID" value="KIC57588.1"/>
    <property type="molecule type" value="Genomic_DNA"/>
</dbReference>
<dbReference type="InterPro" id="IPR036188">
    <property type="entry name" value="FAD/NAD-bd_sf"/>
</dbReference>
<dbReference type="GO" id="GO:0050660">
    <property type="term" value="F:flavin adenine dinucleotide binding"/>
    <property type="evidence" value="ECO:0007669"/>
    <property type="project" value="UniProtKB-UniRule"/>
</dbReference>
<keyword evidence="1 10" id="KW-0963">Cytoplasm</keyword>
<evidence type="ECO:0000256" key="10">
    <source>
        <dbReference type="HAMAP-Rule" id="MF_01102"/>
    </source>
</evidence>
<dbReference type="Pfam" id="PF05430">
    <property type="entry name" value="Methyltransf_30"/>
    <property type="match status" value="1"/>
</dbReference>
<feature type="domain" description="MnmC-like methyltransferase" evidence="12">
    <location>
        <begin position="111"/>
        <end position="233"/>
    </location>
</feature>
<dbReference type="SUPFAM" id="SSF51905">
    <property type="entry name" value="FAD/NAD(P)-binding domain"/>
    <property type="match status" value="1"/>
</dbReference>
<keyword evidence="5 10" id="KW-0949">S-adenosyl-L-methionine</keyword>
<name>A0A0B4DTJ3_9CAUL</name>
<comment type="caution">
    <text evidence="13">The sequence shown here is derived from an EMBL/GenBank/DDBJ whole genome shotgun (WGS) entry which is preliminary data.</text>
</comment>
<evidence type="ECO:0000256" key="8">
    <source>
        <dbReference type="ARBA" id="ARBA00023002"/>
    </source>
</evidence>
<evidence type="ECO:0000259" key="11">
    <source>
        <dbReference type="Pfam" id="PF01266"/>
    </source>
</evidence>
<dbReference type="InterPro" id="IPR006076">
    <property type="entry name" value="FAD-dep_OxRdtase"/>
</dbReference>
<dbReference type="Gene3D" id="3.30.9.10">
    <property type="entry name" value="D-Amino Acid Oxidase, subunit A, domain 2"/>
    <property type="match status" value="1"/>
</dbReference>
<organism evidence="13 14">
    <name type="scientific">Brevundimonas nasdae</name>
    <dbReference type="NCBI Taxonomy" id="172043"/>
    <lineage>
        <taxon>Bacteria</taxon>
        <taxon>Pseudomonadati</taxon>
        <taxon>Pseudomonadota</taxon>
        <taxon>Alphaproteobacteria</taxon>
        <taxon>Caulobacterales</taxon>
        <taxon>Caulobacteraceae</taxon>
        <taxon>Brevundimonas</taxon>
    </lineage>
</organism>
<dbReference type="NCBIfam" id="TIGR03197">
    <property type="entry name" value="MnmC_Cterm"/>
    <property type="match status" value="1"/>
</dbReference>
<keyword evidence="4 10" id="KW-0808">Transferase</keyword>
<evidence type="ECO:0000256" key="6">
    <source>
        <dbReference type="ARBA" id="ARBA00022694"/>
    </source>
</evidence>
<evidence type="ECO:0000256" key="2">
    <source>
        <dbReference type="ARBA" id="ARBA00022603"/>
    </source>
</evidence>
<dbReference type="RefSeq" id="WP_039246311.1">
    <property type="nucleotide sequence ID" value="NZ_JWSY01000016.1"/>
</dbReference>
<comment type="similarity">
    <text evidence="10">In the C-terminal section; belongs to the DAO family.</text>
</comment>
<feature type="domain" description="FAD dependent oxidoreductase" evidence="11">
    <location>
        <begin position="244"/>
        <end position="573"/>
    </location>
</feature>
<dbReference type="InterPro" id="IPR008471">
    <property type="entry name" value="MnmC-like_methylTransf"/>
</dbReference>
<evidence type="ECO:0000256" key="4">
    <source>
        <dbReference type="ARBA" id="ARBA00022679"/>
    </source>
</evidence>
<evidence type="ECO:0000313" key="13">
    <source>
        <dbReference type="EMBL" id="KIC57588.1"/>
    </source>
</evidence>
<dbReference type="GO" id="GO:0032259">
    <property type="term" value="P:methylation"/>
    <property type="evidence" value="ECO:0007669"/>
    <property type="project" value="UniProtKB-KW"/>
</dbReference>
<evidence type="ECO:0000256" key="3">
    <source>
        <dbReference type="ARBA" id="ARBA00022630"/>
    </source>
</evidence>
<proteinExistence type="inferred from homology"/>
<dbReference type="PANTHER" id="PTHR13847">
    <property type="entry name" value="SARCOSINE DEHYDROGENASE-RELATED"/>
    <property type="match status" value="1"/>
</dbReference>
<protein>
    <recommendedName>
        <fullName evidence="10">tRNA 5-methylaminomethyl-2-thiouridine biosynthesis bifunctional protein MnmC</fullName>
        <shortName evidence="10">tRNA mnm(5)s(2)U biosynthesis bifunctional protein</shortName>
    </recommendedName>
    <domain>
        <recommendedName>
            <fullName evidence="10">tRNA (mnm(5)s(2)U34)-methyltransferase</fullName>
            <ecNumber evidence="10">2.1.1.61</ecNumber>
        </recommendedName>
    </domain>
    <domain>
        <recommendedName>
            <fullName evidence="10">FAD-dependent cmnm(5)s(2)U34 oxidoreductase</fullName>
            <ecNumber evidence="10">1.5.-.-</ecNumber>
        </recommendedName>
    </domain>
</protein>
<keyword evidence="3 10" id="KW-0285">Flavoprotein</keyword>
<evidence type="ECO:0000256" key="7">
    <source>
        <dbReference type="ARBA" id="ARBA00022827"/>
    </source>
</evidence>
<comment type="catalytic activity">
    <reaction evidence="10">
        <text>5-aminomethyl-2-thiouridine(34) in tRNA + S-adenosyl-L-methionine = 5-methylaminomethyl-2-thiouridine(34) in tRNA + S-adenosyl-L-homocysteine + H(+)</text>
        <dbReference type="Rhea" id="RHEA:19569"/>
        <dbReference type="Rhea" id="RHEA-COMP:10195"/>
        <dbReference type="Rhea" id="RHEA-COMP:10197"/>
        <dbReference type="ChEBI" id="CHEBI:15378"/>
        <dbReference type="ChEBI" id="CHEBI:57856"/>
        <dbReference type="ChEBI" id="CHEBI:59789"/>
        <dbReference type="ChEBI" id="CHEBI:74454"/>
        <dbReference type="ChEBI" id="CHEBI:74455"/>
        <dbReference type="EC" id="2.1.1.61"/>
    </reaction>
</comment>
<keyword evidence="7 10" id="KW-0274">FAD</keyword>
<keyword evidence="2 10" id="KW-0489">Methyltransferase</keyword>
<dbReference type="Gene3D" id="3.50.50.60">
    <property type="entry name" value="FAD/NAD(P)-binding domain"/>
    <property type="match status" value="1"/>
</dbReference>
<dbReference type="STRING" id="172043.RM53_09810"/>
<dbReference type="InterPro" id="IPR029063">
    <property type="entry name" value="SAM-dependent_MTases_sf"/>
</dbReference>
<keyword evidence="8 10" id="KW-0560">Oxidoreductase</keyword>
<dbReference type="Gene3D" id="3.40.50.150">
    <property type="entry name" value="Vaccinia Virus protein VP39"/>
    <property type="match status" value="1"/>
</dbReference>
<feature type="region of interest" description="tRNA (mnm(5)s(2)U34)-methyltransferase" evidence="10">
    <location>
        <begin position="1"/>
        <end position="234"/>
    </location>
</feature>
<dbReference type="GO" id="GO:0002097">
    <property type="term" value="P:tRNA wobble base modification"/>
    <property type="evidence" value="ECO:0007669"/>
    <property type="project" value="UniProtKB-UniRule"/>
</dbReference>
<reference evidence="13 14" key="1">
    <citation type="submission" date="2014-12" db="EMBL/GenBank/DDBJ databases">
        <title>Genome sequencing of Brevundimonas nasdae TPW30.</title>
        <authorList>
            <person name="Tan P.W."/>
            <person name="Chan K.-G."/>
        </authorList>
    </citation>
    <scope>NUCLEOTIDE SEQUENCE [LARGE SCALE GENOMIC DNA]</scope>
    <source>
        <strain evidence="13 14">TPW30</strain>
    </source>
</reference>
<comment type="subcellular location">
    <subcellularLocation>
        <location evidence="10">Cytoplasm</location>
    </subcellularLocation>
</comment>
<dbReference type="GO" id="GO:0004808">
    <property type="term" value="F:tRNA (5-methylaminomethyl-2-thiouridylate)(34)-methyltransferase activity"/>
    <property type="evidence" value="ECO:0007669"/>
    <property type="project" value="UniProtKB-EC"/>
</dbReference>